<feature type="transmembrane region" description="Helical" evidence="1">
    <location>
        <begin position="45"/>
        <end position="71"/>
    </location>
</feature>
<dbReference type="Proteomes" id="UP001549145">
    <property type="component" value="Unassembled WGS sequence"/>
</dbReference>
<evidence type="ECO:0000313" key="2">
    <source>
        <dbReference type="EMBL" id="MET3691706.1"/>
    </source>
</evidence>
<name>A0ABV2L1K3_9HYPH</name>
<evidence type="ECO:0000256" key="1">
    <source>
        <dbReference type="SAM" id="Phobius"/>
    </source>
</evidence>
<proteinExistence type="predicted"/>
<evidence type="ECO:0000313" key="3">
    <source>
        <dbReference type="Proteomes" id="UP001549145"/>
    </source>
</evidence>
<sequence length="77" mass="7776">MLSDGQLACVVVTAPIVFVGALWALGDLVGHVATLTPAPQPGDTLRAIAGHAVRVAVLVPALVTGALALAFGRRVRP</sequence>
<dbReference type="EMBL" id="JBEPMM010000002">
    <property type="protein sequence ID" value="MET3691706.1"/>
    <property type="molecule type" value="Genomic_DNA"/>
</dbReference>
<feature type="transmembrane region" description="Helical" evidence="1">
    <location>
        <begin position="7"/>
        <end position="25"/>
    </location>
</feature>
<gene>
    <name evidence="2" type="ORF">ABID43_001231</name>
</gene>
<reference evidence="2 3" key="1">
    <citation type="submission" date="2024-06" db="EMBL/GenBank/DDBJ databases">
        <title>Genomic Encyclopedia of Type Strains, Phase IV (KMG-IV): sequencing the most valuable type-strain genomes for metagenomic binning, comparative biology and taxonomic classification.</title>
        <authorList>
            <person name="Goeker M."/>
        </authorList>
    </citation>
    <scope>NUCLEOTIDE SEQUENCE [LARGE SCALE GENOMIC DNA]</scope>
    <source>
        <strain evidence="2 3">DSM 21331</strain>
    </source>
</reference>
<keyword evidence="1" id="KW-0812">Transmembrane</keyword>
<organism evidence="2 3">
    <name type="scientific">Methylobacterium goesingense</name>
    <dbReference type="NCBI Taxonomy" id="243690"/>
    <lineage>
        <taxon>Bacteria</taxon>
        <taxon>Pseudomonadati</taxon>
        <taxon>Pseudomonadota</taxon>
        <taxon>Alphaproteobacteria</taxon>
        <taxon>Hyphomicrobiales</taxon>
        <taxon>Methylobacteriaceae</taxon>
        <taxon>Methylobacterium</taxon>
    </lineage>
</organism>
<protein>
    <submittedName>
        <fullName evidence="2">Non-ribosomal peptide synthetase component E (Peptide arylation enzyme)</fullName>
    </submittedName>
</protein>
<accession>A0ABV2L1K3</accession>
<dbReference type="RefSeq" id="WP_238276902.1">
    <property type="nucleotide sequence ID" value="NZ_BPQL01000019.1"/>
</dbReference>
<keyword evidence="1" id="KW-1133">Transmembrane helix</keyword>
<comment type="caution">
    <text evidence="2">The sequence shown here is derived from an EMBL/GenBank/DDBJ whole genome shotgun (WGS) entry which is preliminary data.</text>
</comment>
<keyword evidence="3" id="KW-1185">Reference proteome</keyword>
<keyword evidence="1" id="KW-0472">Membrane</keyword>